<feature type="compositionally biased region" description="Basic residues" evidence="2">
    <location>
        <begin position="139"/>
        <end position="151"/>
    </location>
</feature>
<reference evidence="3 4" key="1">
    <citation type="journal article" date="2022" name="Nat. Plants">
        <title>Genomes of leafy and leafless Platanthera orchids illuminate the evolution of mycoheterotrophy.</title>
        <authorList>
            <person name="Li M.H."/>
            <person name="Liu K.W."/>
            <person name="Li Z."/>
            <person name="Lu H.C."/>
            <person name="Ye Q.L."/>
            <person name="Zhang D."/>
            <person name="Wang J.Y."/>
            <person name="Li Y.F."/>
            <person name="Zhong Z.M."/>
            <person name="Liu X."/>
            <person name="Yu X."/>
            <person name="Liu D.K."/>
            <person name="Tu X.D."/>
            <person name="Liu B."/>
            <person name="Hao Y."/>
            <person name="Liao X.Y."/>
            <person name="Jiang Y.T."/>
            <person name="Sun W.H."/>
            <person name="Chen J."/>
            <person name="Chen Y.Q."/>
            <person name="Ai Y."/>
            <person name="Zhai J.W."/>
            <person name="Wu S.S."/>
            <person name="Zhou Z."/>
            <person name="Hsiao Y.Y."/>
            <person name="Wu W.L."/>
            <person name="Chen Y.Y."/>
            <person name="Lin Y.F."/>
            <person name="Hsu J.L."/>
            <person name="Li C.Y."/>
            <person name="Wang Z.W."/>
            <person name="Zhao X."/>
            <person name="Zhong W.Y."/>
            <person name="Ma X.K."/>
            <person name="Ma L."/>
            <person name="Huang J."/>
            <person name="Chen G.Z."/>
            <person name="Huang M.Z."/>
            <person name="Huang L."/>
            <person name="Peng D.H."/>
            <person name="Luo Y.B."/>
            <person name="Zou S.Q."/>
            <person name="Chen S.P."/>
            <person name="Lan S."/>
            <person name="Tsai W.C."/>
            <person name="Van de Peer Y."/>
            <person name="Liu Z.J."/>
        </authorList>
    </citation>
    <scope>NUCLEOTIDE SEQUENCE [LARGE SCALE GENOMIC DNA]</scope>
    <source>
        <strain evidence="3">Lor287</strain>
    </source>
</reference>
<evidence type="ECO:0000256" key="1">
    <source>
        <dbReference type="SAM" id="Coils"/>
    </source>
</evidence>
<gene>
    <name evidence="3" type="ORF">KSP39_PZI010116</name>
</gene>
<evidence type="ECO:0000256" key="2">
    <source>
        <dbReference type="SAM" id="MobiDB-lite"/>
    </source>
</evidence>
<dbReference type="Proteomes" id="UP001418222">
    <property type="component" value="Unassembled WGS sequence"/>
</dbReference>
<keyword evidence="1" id="KW-0175">Coiled coil</keyword>
<feature type="region of interest" description="Disordered" evidence="2">
    <location>
        <begin position="128"/>
        <end position="171"/>
    </location>
</feature>
<feature type="region of interest" description="Disordered" evidence="2">
    <location>
        <begin position="638"/>
        <end position="657"/>
    </location>
</feature>
<organism evidence="3 4">
    <name type="scientific">Platanthera zijinensis</name>
    <dbReference type="NCBI Taxonomy" id="2320716"/>
    <lineage>
        <taxon>Eukaryota</taxon>
        <taxon>Viridiplantae</taxon>
        <taxon>Streptophyta</taxon>
        <taxon>Embryophyta</taxon>
        <taxon>Tracheophyta</taxon>
        <taxon>Spermatophyta</taxon>
        <taxon>Magnoliopsida</taxon>
        <taxon>Liliopsida</taxon>
        <taxon>Asparagales</taxon>
        <taxon>Orchidaceae</taxon>
        <taxon>Orchidoideae</taxon>
        <taxon>Orchideae</taxon>
        <taxon>Orchidinae</taxon>
        <taxon>Platanthera</taxon>
    </lineage>
</organism>
<sequence length="818" mass="90281">MTCCRSCMVGIVEDEQHKLKGGQGAGWWWPADGGGQSGGRLAARGRRSRAAARIGKSKEGRSYLYPTPWRLGDFLEELARAERVSLLVAYLASFQSSHTISNADEKLLQESIVALYVYLGIAKPKRPREEDVVAELPTPKRKKTKRPKKTMASKVSDPPPPSEQVVASTSNAARSASTQKLLSNLDRPATPGATFIDVIGLSGSEYRHATARAYLELESKFDQLAICEPHRWISTLEVRVARIEELRTTLESYEARFHMVKENDHQLAINNHCLQLILDELAGMRASMGSAGRCQSSPPLNKSRCLQPTCYSTEWENQCPRVARTREHDQTEVPTWKEYDNDNEEVYDWCEIGIFSLSRFAFLNPKAKPAHPRSSPDTIFLLSLPLLGAALSLIHLQATELQEGAKVPQSVHLHPILEVALCPASKKGRLSTLQPILTPILPTETALLQILDVPMFSTYVSQDFNSSFPLMRISGREHDPRGKTMAEIKVNILDYLVCDPVTDEDEEYITSVAYLLGVGVIRPELFVERARPRWECARLRCTRYAGALVLTRMATRVPACVAQFPGGGACTRFCPLLGCQLWLASSAIQGAQLQLWFGRGNTLRSSGSVVGPPRCSLGSVFSSKSTAKQSSLEEVSASCPLSGQGTNHDDSPPPVSPSTVRMFKDFNREILETIHHAFSARAECSTPADLAVTPPFLGEIAPGWRPGKEVAGEGFERDLVGRELFPSPTGLGPTNELIIRAKQARPASVRSPLCQLIVSALVLEGFKEPELTCYTGKDDPVQHLQWLEDVVSIGQMSDALKCRIFSITLRDKAKDLFH</sequence>
<dbReference type="AlphaFoldDB" id="A0AAP0G6W9"/>
<proteinExistence type="predicted"/>
<accession>A0AAP0G6W9</accession>
<comment type="caution">
    <text evidence="3">The sequence shown here is derived from an EMBL/GenBank/DDBJ whole genome shotgun (WGS) entry which is preliminary data.</text>
</comment>
<evidence type="ECO:0000313" key="3">
    <source>
        <dbReference type="EMBL" id="KAK8941252.1"/>
    </source>
</evidence>
<dbReference type="EMBL" id="JBBWWQ010000008">
    <property type="protein sequence ID" value="KAK8941252.1"/>
    <property type="molecule type" value="Genomic_DNA"/>
</dbReference>
<feature type="coiled-coil region" evidence="1">
    <location>
        <begin position="236"/>
        <end position="263"/>
    </location>
</feature>
<name>A0AAP0G6W9_9ASPA</name>
<evidence type="ECO:0000313" key="4">
    <source>
        <dbReference type="Proteomes" id="UP001418222"/>
    </source>
</evidence>
<keyword evidence="4" id="KW-1185">Reference proteome</keyword>
<protein>
    <submittedName>
        <fullName evidence="3">Uncharacterized protein</fullName>
    </submittedName>
</protein>